<name>A0A200PUW0_MACCD</name>
<dbReference type="Proteomes" id="UP000195402">
    <property type="component" value="Unassembled WGS sequence"/>
</dbReference>
<dbReference type="OrthoDB" id="1939712at2759"/>
<sequence>MYHTDYFGLGSVPQNPEQFVQSPSRDDWSQWGQGSNGLNMSQLVDNCTENSEVSLHGTELLGDWPDYQFHERSEMNWEDEVFMSSFPKDDQPSIKVPYRSIGMYPDTECSSRPFDNLLTDMIVDSQSISTDQSDLGSSKYTEHDFPPSMDWNKWDETSHFMFSSNTEQMKVTAETKAPVLKILIPDELKTSLRADGHVDEETSFKATALQDLEEVMTQLTPKTRIFFRDALYRLANSSSKQQRLRSQNQSGDLTLNEPTLSTFDRETTTFRKTKLMELETNIIDRTIAELMFNELNCNAPDVSSMGSVDFSDKSVTATSSFNSSFNHSALLPRPYAE</sequence>
<reference evidence="2 3" key="1">
    <citation type="journal article" date="2017" name="Mol. Plant">
        <title>The Genome of Medicinal Plant Macleaya cordata Provides New Insights into Benzylisoquinoline Alkaloids Metabolism.</title>
        <authorList>
            <person name="Liu X."/>
            <person name="Liu Y."/>
            <person name="Huang P."/>
            <person name="Ma Y."/>
            <person name="Qing Z."/>
            <person name="Tang Q."/>
            <person name="Cao H."/>
            <person name="Cheng P."/>
            <person name="Zheng Y."/>
            <person name="Yuan Z."/>
            <person name="Zhou Y."/>
            <person name="Liu J."/>
            <person name="Tang Z."/>
            <person name="Zhuo Y."/>
            <person name="Zhang Y."/>
            <person name="Yu L."/>
            <person name="Huang J."/>
            <person name="Yang P."/>
            <person name="Peng Q."/>
            <person name="Zhang J."/>
            <person name="Jiang W."/>
            <person name="Zhang Z."/>
            <person name="Lin K."/>
            <person name="Ro D.K."/>
            <person name="Chen X."/>
            <person name="Xiong X."/>
            <person name="Shang Y."/>
            <person name="Huang S."/>
            <person name="Zeng J."/>
        </authorList>
    </citation>
    <scope>NUCLEOTIDE SEQUENCE [LARGE SCALE GENOMIC DNA]</scope>
    <source>
        <strain evidence="3">cv. BLH2017</strain>
        <tissue evidence="2">Root</tissue>
    </source>
</reference>
<keyword evidence="3" id="KW-1185">Reference proteome</keyword>
<feature type="region of interest" description="Disordered" evidence="1">
    <location>
        <begin position="238"/>
        <end position="259"/>
    </location>
</feature>
<dbReference type="GO" id="GO:0007623">
    <property type="term" value="P:circadian rhythm"/>
    <property type="evidence" value="ECO:0007669"/>
    <property type="project" value="InterPro"/>
</dbReference>
<evidence type="ECO:0000313" key="3">
    <source>
        <dbReference type="Proteomes" id="UP000195402"/>
    </source>
</evidence>
<gene>
    <name evidence="2" type="ORF">BVC80_1467g6</name>
</gene>
<dbReference type="OMA" id="WESHQEV"/>
<dbReference type="InterPro" id="IPR039928">
    <property type="entry name" value="LNK"/>
</dbReference>
<protein>
    <recommendedName>
        <fullName evidence="4">Protein LNK3</fullName>
    </recommendedName>
</protein>
<organism evidence="2 3">
    <name type="scientific">Macleaya cordata</name>
    <name type="common">Five-seeded plume-poppy</name>
    <name type="synonym">Bocconia cordata</name>
    <dbReference type="NCBI Taxonomy" id="56857"/>
    <lineage>
        <taxon>Eukaryota</taxon>
        <taxon>Viridiplantae</taxon>
        <taxon>Streptophyta</taxon>
        <taxon>Embryophyta</taxon>
        <taxon>Tracheophyta</taxon>
        <taxon>Spermatophyta</taxon>
        <taxon>Magnoliopsida</taxon>
        <taxon>Ranunculales</taxon>
        <taxon>Papaveraceae</taxon>
        <taxon>Papaveroideae</taxon>
        <taxon>Macleaya</taxon>
    </lineage>
</organism>
<evidence type="ECO:0000256" key="1">
    <source>
        <dbReference type="SAM" id="MobiDB-lite"/>
    </source>
</evidence>
<dbReference type="GO" id="GO:0006355">
    <property type="term" value="P:regulation of DNA-templated transcription"/>
    <property type="evidence" value="ECO:0007669"/>
    <property type="project" value="InterPro"/>
</dbReference>
<dbReference type="STRING" id="56857.A0A200PUW0"/>
<dbReference type="EMBL" id="MVGT01004025">
    <property type="protein sequence ID" value="OVA02003.1"/>
    <property type="molecule type" value="Genomic_DNA"/>
</dbReference>
<evidence type="ECO:0000313" key="2">
    <source>
        <dbReference type="EMBL" id="OVA02003.1"/>
    </source>
</evidence>
<dbReference type="AlphaFoldDB" id="A0A200PUW0"/>
<comment type="caution">
    <text evidence="2">The sequence shown here is derived from an EMBL/GenBank/DDBJ whole genome shotgun (WGS) entry which is preliminary data.</text>
</comment>
<evidence type="ECO:0008006" key="4">
    <source>
        <dbReference type="Google" id="ProtNLM"/>
    </source>
</evidence>
<dbReference type="InParanoid" id="A0A200PUW0"/>
<proteinExistence type="predicted"/>
<dbReference type="PANTHER" id="PTHR33334:SF10">
    <property type="entry name" value="PROTEIN LNK4"/>
    <property type="match status" value="1"/>
</dbReference>
<dbReference type="PANTHER" id="PTHR33334">
    <property type="entry name" value="PROTEIN LNK1"/>
    <property type="match status" value="1"/>
</dbReference>
<accession>A0A200PUW0</accession>